<evidence type="ECO:0000256" key="7">
    <source>
        <dbReference type="ARBA" id="ARBA00022691"/>
    </source>
</evidence>
<evidence type="ECO:0000313" key="14">
    <source>
        <dbReference type="Proteomes" id="UP001465755"/>
    </source>
</evidence>
<evidence type="ECO:0000256" key="5">
    <source>
        <dbReference type="ARBA" id="ARBA00022603"/>
    </source>
</evidence>
<keyword evidence="14" id="KW-1185">Reference proteome</keyword>
<comment type="cofactor">
    <cofactor evidence="1">
        <name>[4Fe-4S] cluster</name>
        <dbReference type="ChEBI" id="CHEBI:49883"/>
    </cofactor>
</comment>
<evidence type="ECO:0000256" key="8">
    <source>
        <dbReference type="ARBA" id="ARBA00022723"/>
    </source>
</evidence>
<dbReference type="GO" id="GO:0008173">
    <property type="term" value="F:RNA methyltransferase activity"/>
    <property type="evidence" value="ECO:0007669"/>
    <property type="project" value="InterPro"/>
</dbReference>
<protein>
    <recommendedName>
        <fullName evidence="12">Radical SAM core domain-containing protein</fullName>
    </recommendedName>
</protein>
<keyword evidence="3" id="KW-0004">4Fe-4S</keyword>
<dbReference type="GO" id="GO:0070475">
    <property type="term" value="P:rRNA base methylation"/>
    <property type="evidence" value="ECO:0007669"/>
    <property type="project" value="TreeGrafter"/>
</dbReference>
<keyword evidence="5" id="KW-0489">Methyltransferase</keyword>
<dbReference type="PANTHER" id="PTHR30544">
    <property type="entry name" value="23S RRNA METHYLTRANSFERASE"/>
    <property type="match status" value="1"/>
</dbReference>
<dbReference type="Proteomes" id="UP001465755">
    <property type="component" value="Unassembled WGS sequence"/>
</dbReference>
<dbReference type="SFLD" id="SFLDG01062">
    <property type="entry name" value="methyltransferase_(Class_A)"/>
    <property type="match status" value="1"/>
</dbReference>
<keyword evidence="9" id="KW-0408">Iron</keyword>
<dbReference type="SUPFAM" id="SSF102114">
    <property type="entry name" value="Radical SAM enzymes"/>
    <property type="match status" value="1"/>
</dbReference>
<comment type="caution">
    <text evidence="13">The sequence shown here is derived from an EMBL/GenBank/DDBJ whole genome shotgun (WGS) entry which is preliminary data.</text>
</comment>
<proteinExistence type="predicted"/>
<evidence type="ECO:0000313" key="13">
    <source>
        <dbReference type="EMBL" id="KAK9803248.1"/>
    </source>
</evidence>
<sequence length="388" mass="42038">MVKKRKLSPQSVWDEAALESAFTEEDIKLFHISRSHKYLTVHPEAELADIPELPLKAQAILKQRFARFTSTVEQCHHSAAGDTTKLLIRLQDGLQVESVIMYYDTSARETDSSDGESVTGHSRATLCVSSQVGCQMGCTFCATGTMGLVADLTAGEILEQLVHALRVAPIQNVVFMGMGEPLNNYLAVRAAAAAMTDSKRFALRRSAVTISTVGVVPRILALADDLPGVSLALSLHAPTQELRQSIVPSAKAYKLDKLLAAVDTYQQKTKQKVFVEYVMLAGVNDQPEHARQLGALLQTRNVTLNLIPWNPIFSPSIDFSAPSPGGIATFCGIVTREFGVRVTVRREKGSDIASACGQLVINSDSKRCSSSSKPLRDIEDSAAPVSAR</sequence>
<evidence type="ECO:0000256" key="1">
    <source>
        <dbReference type="ARBA" id="ARBA00001966"/>
    </source>
</evidence>
<dbReference type="FunFam" id="3.20.20.70:FF:000164">
    <property type="entry name" value="23S rRNA methyltransferase"/>
    <property type="match status" value="1"/>
</dbReference>
<dbReference type="SFLD" id="SFLDF00275">
    <property type="entry name" value="adenosine_C2_methyltransferase"/>
    <property type="match status" value="1"/>
</dbReference>
<evidence type="ECO:0000256" key="2">
    <source>
        <dbReference type="ARBA" id="ARBA00004496"/>
    </source>
</evidence>
<dbReference type="InterPro" id="IPR040072">
    <property type="entry name" value="Methyltransferase_A"/>
</dbReference>
<feature type="region of interest" description="Disordered" evidence="11">
    <location>
        <begin position="367"/>
        <end position="388"/>
    </location>
</feature>
<keyword evidence="7" id="KW-0949">S-adenosyl-L-methionine</keyword>
<dbReference type="GO" id="GO:0051539">
    <property type="term" value="F:4 iron, 4 sulfur cluster binding"/>
    <property type="evidence" value="ECO:0007669"/>
    <property type="project" value="UniProtKB-KW"/>
</dbReference>
<dbReference type="SFLD" id="SFLDS00029">
    <property type="entry name" value="Radical_SAM"/>
    <property type="match status" value="1"/>
</dbReference>
<dbReference type="InterPro" id="IPR007197">
    <property type="entry name" value="rSAM"/>
</dbReference>
<dbReference type="AlphaFoldDB" id="A0AAW1P2X2"/>
<evidence type="ECO:0000259" key="12">
    <source>
        <dbReference type="PROSITE" id="PS51918"/>
    </source>
</evidence>
<dbReference type="GO" id="GO:0030488">
    <property type="term" value="P:tRNA methylation"/>
    <property type="evidence" value="ECO:0007669"/>
    <property type="project" value="TreeGrafter"/>
</dbReference>
<feature type="domain" description="Radical SAM core" evidence="12">
    <location>
        <begin position="120"/>
        <end position="351"/>
    </location>
</feature>
<organism evidence="13 14">
    <name type="scientific">Symbiochloris irregularis</name>
    <dbReference type="NCBI Taxonomy" id="706552"/>
    <lineage>
        <taxon>Eukaryota</taxon>
        <taxon>Viridiplantae</taxon>
        <taxon>Chlorophyta</taxon>
        <taxon>core chlorophytes</taxon>
        <taxon>Trebouxiophyceae</taxon>
        <taxon>Trebouxiales</taxon>
        <taxon>Trebouxiaceae</taxon>
        <taxon>Symbiochloris</taxon>
    </lineage>
</organism>
<reference evidence="13 14" key="1">
    <citation type="journal article" date="2024" name="Nat. Commun.">
        <title>Phylogenomics reveals the evolutionary origins of lichenization in chlorophyte algae.</title>
        <authorList>
            <person name="Puginier C."/>
            <person name="Libourel C."/>
            <person name="Otte J."/>
            <person name="Skaloud P."/>
            <person name="Haon M."/>
            <person name="Grisel S."/>
            <person name="Petersen M."/>
            <person name="Berrin J.G."/>
            <person name="Delaux P.M."/>
            <person name="Dal Grande F."/>
            <person name="Keller J."/>
        </authorList>
    </citation>
    <scope>NUCLEOTIDE SEQUENCE [LARGE SCALE GENOMIC DNA]</scope>
    <source>
        <strain evidence="13 14">SAG 2036</strain>
    </source>
</reference>
<gene>
    <name evidence="13" type="ORF">WJX73_009772</name>
</gene>
<dbReference type="InterPro" id="IPR013785">
    <property type="entry name" value="Aldolase_TIM"/>
</dbReference>
<dbReference type="PROSITE" id="PS51918">
    <property type="entry name" value="RADICAL_SAM"/>
    <property type="match status" value="1"/>
</dbReference>
<accession>A0AAW1P2X2</accession>
<dbReference type="InterPro" id="IPR058240">
    <property type="entry name" value="rSAM_sf"/>
</dbReference>
<name>A0AAW1P2X2_9CHLO</name>
<evidence type="ECO:0000256" key="9">
    <source>
        <dbReference type="ARBA" id="ARBA00023004"/>
    </source>
</evidence>
<dbReference type="EMBL" id="JALJOQ010000061">
    <property type="protein sequence ID" value="KAK9803248.1"/>
    <property type="molecule type" value="Genomic_DNA"/>
</dbReference>
<evidence type="ECO:0000256" key="10">
    <source>
        <dbReference type="ARBA" id="ARBA00023014"/>
    </source>
</evidence>
<dbReference type="GO" id="GO:0005737">
    <property type="term" value="C:cytoplasm"/>
    <property type="evidence" value="ECO:0007669"/>
    <property type="project" value="UniProtKB-SubCell"/>
</dbReference>
<dbReference type="PANTHER" id="PTHR30544:SF8">
    <property type="entry name" value="RADICAL SAM SUPERFAMILY PROTEIN"/>
    <property type="match status" value="1"/>
</dbReference>
<dbReference type="Pfam" id="PF04055">
    <property type="entry name" value="Radical_SAM"/>
    <property type="match status" value="1"/>
</dbReference>
<keyword evidence="4" id="KW-0963">Cytoplasm</keyword>
<comment type="subcellular location">
    <subcellularLocation>
        <location evidence="2">Cytoplasm</location>
    </subcellularLocation>
</comment>
<evidence type="ECO:0000256" key="11">
    <source>
        <dbReference type="SAM" id="MobiDB-lite"/>
    </source>
</evidence>
<evidence type="ECO:0000256" key="3">
    <source>
        <dbReference type="ARBA" id="ARBA00022485"/>
    </source>
</evidence>
<dbReference type="GO" id="GO:0046872">
    <property type="term" value="F:metal ion binding"/>
    <property type="evidence" value="ECO:0007669"/>
    <property type="project" value="UniProtKB-KW"/>
</dbReference>
<keyword evidence="8" id="KW-0479">Metal-binding</keyword>
<dbReference type="InterPro" id="IPR004383">
    <property type="entry name" value="rRNA_lsu_MTrfase_RlmN/Cfr"/>
</dbReference>
<dbReference type="Gene3D" id="3.20.20.70">
    <property type="entry name" value="Aldolase class I"/>
    <property type="match status" value="1"/>
</dbReference>
<evidence type="ECO:0000256" key="4">
    <source>
        <dbReference type="ARBA" id="ARBA00022490"/>
    </source>
</evidence>
<evidence type="ECO:0000256" key="6">
    <source>
        <dbReference type="ARBA" id="ARBA00022679"/>
    </source>
</evidence>
<dbReference type="CDD" id="cd01335">
    <property type="entry name" value="Radical_SAM"/>
    <property type="match status" value="1"/>
</dbReference>
<dbReference type="PIRSF" id="PIRSF006004">
    <property type="entry name" value="CHP00048"/>
    <property type="match status" value="1"/>
</dbReference>
<keyword evidence="6" id="KW-0808">Transferase</keyword>
<keyword evidence="10" id="KW-0411">Iron-sulfur</keyword>